<reference evidence="1" key="2">
    <citation type="submission" date="2024-10" db="UniProtKB">
        <authorList>
            <consortium name="EnsemblProtists"/>
        </authorList>
    </citation>
    <scope>IDENTIFICATION</scope>
</reference>
<dbReference type="InterPro" id="IPR026906">
    <property type="entry name" value="LRR_5"/>
</dbReference>
<dbReference type="PaxDb" id="2903-EOD12778"/>
<dbReference type="GeneID" id="17258927"/>
<dbReference type="RefSeq" id="XP_005765207.1">
    <property type="nucleotide sequence ID" value="XM_005765150.1"/>
</dbReference>
<name>A0A0D3INE3_EMIH1</name>
<dbReference type="Proteomes" id="UP000013827">
    <property type="component" value="Unassembled WGS sequence"/>
</dbReference>
<dbReference type="InterPro" id="IPR053139">
    <property type="entry name" value="Surface_bspA-like"/>
</dbReference>
<evidence type="ECO:0000313" key="1">
    <source>
        <dbReference type="EnsemblProtists" id="EOD12778"/>
    </source>
</evidence>
<dbReference type="KEGG" id="ehx:EMIHUDRAFT_247259"/>
<dbReference type="Gene3D" id="3.80.10.10">
    <property type="entry name" value="Ribonuclease Inhibitor"/>
    <property type="match status" value="1"/>
</dbReference>
<evidence type="ECO:0000313" key="2">
    <source>
        <dbReference type="Proteomes" id="UP000013827"/>
    </source>
</evidence>
<protein>
    <submittedName>
        <fullName evidence="1">Uncharacterized protein</fullName>
    </submittedName>
</protein>
<keyword evidence="2" id="KW-1185">Reference proteome</keyword>
<dbReference type="AlphaFoldDB" id="A0A0D3INE3"/>
<dbReference type="PANTHER" id="PTHR45661:SF3">
    <property type="entry name" value="IG-LIKE DOMAIN-CONTAINING PROTEIN"/>
    <property type="match status" value="1"/>
</dbReference>
<dbReference type="PANTHER" id="PTHR45661">
    <property type="entry name" value="SURFACE ANTIGEN"/>
    <property type="match status" value="1"/>
</dbReference>
<dbReference type="Pfam" id="PF13306">
    <property type="entry name" value="LRR_5"/>
    <property type="match status" value="1"/>
</dbReference>
<dbReference type="SUPFAM" id="SSF52058">
    <property type="entry name" value="L domain-like"/>
    <property type="match status" value="1"/>
</dbReference>
<proteinExistence type="predicted"/>
<dbReference type="InterPro" id="IPR032675">
    <property type="entry name" value="LRR_dom_sf"/>
</dbReference>
<dbReference type="EnsemblProtists" id="EOD12778">
    <property type="protein sequence ID" value="EOD12778"/>
    <property type="gene ID" value="EMIHUDRAFT_247259"/>
</dbReference>
<organism evidence="1 2">
    <name type="scientific">Emiliania huxleyi (strain CCMP1516)</name>
    <dbReference type="NCBI Taxonomy" id="280463"/>
    <lineage>
        <taxon>Eukaryota</taxon>
        <taxon>Haptista</taxon>
        <taxon>Haptophyta</taxon>
        <taxon>Prymnesiophyceae</taxon>
        <taxon>Isochrysidales</taxon>
        <taxon>Noelaerhabdaceae</taxon>
        <taxon>Emiliania</taxon>
    </lineage>
</organism>
<accession>A0A0D3INE3</accession>
<dbReference type="HOGENOM" id="CLU_805191_0_0_1"/>
<sequence length="345" mass="35104">MSCSDGSTCCCAAVDTSTGIADCSLVTAVAERAFERCADVTSVTFGANLESIGNSAFSNSGLLGDLDLSSTSLATIAMAAFAQCQGLTSVTFGSSIESIESIGGSAFYDTGLSGTLDLITATSLNTIGNEAFRGTDITSVIFACGANVAIGTDALGPATRVDASSEECYPGIPGGLACPPGHFLGFGKKGGCRTTTCETGQYTALRGITTFDACAERPLTTVAARGLEYADPHSRSCVSSNIAEAFSAFEETMIRHAKDGAGCSITTCTAALGEAAYGGRCSGDRCSIPSAVSPPLPINVGAINGCSGCIDWQHQPVVSYNYQPTSEMVPQLATDACVLGPSRYT</sequence>
<reference evidence="2" key="1">
    <citation type="journal article" date="2013" name="Nature">
        <title>Pan genome of the phytoplankton Emiliania underpins its global distribution.</title>
        <authorList>
            <person name="Read B.A."/>
            <person name="Kegel J."/>
            <person name="Klute M.J."/>
            <person name="Kuo A."/>
            <person name="Lefebvre S.C."/>
            <person name="Maumus F."/>
            <person name="Mayer C."/>
            <person name="Miller J."/>
            <person name="Monier A."/>
            <person name="Salamov A."/>
            <person name="Young J."/>
            <person name="Aguilar M."/>
            <person name="Claverie J.M."/>
            <person name="Frickenhaus S."/>
            <person name="Gonzalez K."/>
            <person name="Herman E.K."/>
            <person name="Lin Y.C."/>
            <person name="Napier J."/>
            <person name="Ogata H."/>
            <person name="Sarno A.F."/>
            <person name="Shmutz J."/>
            <person name="Schroeder D."/>
            <person name="de Vargas C."/>
            <person name="Verret F."/>
            <person name="von Dassow P."/>
            <person name="Valentin K."/>
            <person name="Van de Peer Y."/>
            <person name="Wheeler G."/>
            <person name="Dacks J.B."/>
            <person name="Delwiche C.F."/>
            <person name="Dyhrman S.T."/>
            <person name="Glockner G."/>
            <person name="John U."/>
            <person name="Richards T."/>
            <person name="Worden A.Z."/>
            <person name="Zhang X."/>
            <person name="Grigoriev I.V."/>
            <person name="Allen A.E."/>
            <person name="Bidle K."/>
            <person name="Borodovsky M."/>
            <person name="Bowler C."/>
            <person name="Brownlee C."/>
            <person name="Cock J.M."/>
            <person name="Elias M."/>
            <person name="Gladyshev V.N."/>
            <person name="Groth M."/>
            <person name="Guda C."/>
            <person name="Hadaegh A."/>
            <person name="Iglesias-Rodriguez M.D."/>
            <person name="Jenkins J."/>
            <person name="Jones B.M."/>
            <person name="Lawson T."/>
            <person name="Leese F."/>
            <person name="Lindquist E."/>
            <person name="Lobanov A."/>
            <person name="Lomsadze A."/>
            <person name="Malik S.B."/>
            <person name="Marsh M.E."/>
            <person name="Mackinder L."/>
            <person name="Mock T."/>
            <person name="Mueller-Roeber B."/>
            <person name="Pagarete A."/>
            <person name="Parker M."/>
            <person name="Probert I."/>
            <person name="Quesneville H."/>
            <person name="Raines C."/>
            <person name="Rensing S.A."/>
            <person name="Riano-Pachon D.M."/>
            <person name="Richier S."/>
            <person name="Rokitta S."/>
            <person name="Shiraiwa Y."/>
            <person name="Soanes D.M."/>
            <person name="van der Giezen M."/>
            <person name="Wahlund T.M."/>
            <person name="Williams B."/>
            <person name="Wilson W."/>
            <person name="Wolfe G."/>
            <person name="Wurch L.L."/>
        </authorList>
    </citation>
    <scope>NUCLEOTIDE SEQUENCE</scope>
</reference>